<dbReference type="Proteomes" id="UP001203607">
    <property type="component" value="Unassembled WGS sequence"/>
</dbReference>
<feature type="chain" id="PRO_5045682428" description="DUF1579 domain-containing protein" evidence="1">
    <location>
        <begin position="24"/>
        <end position="185"/>
    </location>
</feature>
<keyword evidence="3" id="KW-1185">Reference proteome</keyword>
<comment type="caution">
    <text evidence="2">The sequence shown here is derived from an EMBL/GenBank/DDBJ whole genome shotgun (WGS) entry which is preliminary data.</text>
</comment>
<evidence type="ECO:0008006" key="4">
    <source>
        <dbReference type="Google" id="ProtNLM"/>
    </source>
</evidence>
<proteinExistence type="predicted"/>
<dbReference type="RefSeq" id="WP_249657386.1">
    <property type="nucleotide sequence ID" value="NZ_JAMFMA010000002.1"/>
</dbReference>
<evidence type="ECO:0000313" key="3">
    <source>
        <dbReference type="Proteomes" id="UP001203607"/>
    </source>
</evidence>
<feature type="signal peptide" evidence="1">
    <location>
        <begin position="1"/>
        <end position="23"/>
    </location>
</feature>
<evidence type="ECO:0000313" key="2">
    <source>
        <dbReference type="EMBL" id="MCL6274199.1"/>
    </source>
</evidence>
<reference evidence="2 3" key="1">
    <citation type="submission" date="2022-05" db="EMBL/GenBank/DDBJ databases">
        <authorList>
            <person name="Park J.-S."/>
        </authorList>
    </citation>
    <scope>NUCLEOTIDE SEQUENCE [LARGE SCALE GENOMIC DNA]</scope>
    <source>
        <strain evidence="2 3">2012CJ35-5</strain>
    </source>
</reference>
<organism evidence="2 3">
    <name type="scientific">Flagellimonas spongiicola</name>
    <dbReference type="NCBI Taxonomy" id="2942208"/>
    <lineage>
        <taxon>Bacteria</taxon>
        <taxon>Pseudomonadati</taxon>
        <taxon>Bacteroidota</taxon>
        <taxon>Flavobacteriia</taxon>
        <taxon>Flavobacteriales</taxon>
        <taxon>Flavobacteriaceae</taxon>
        <taxon>Flagellimonas</taxon>
    </lineage>
</organism>
<dbReference type="EMBL" id="JAMFMA010000002">
    <property type="protein sequence ID" value="MCL6274199.1"/>
    <property type="molecule type" value="Genomic_DNA"/>
</dbReference>
<accession>A0ABT0PS28</accession>
<keyword evidence="1" id="KW-0732">Signal</keyword>
<sequence>MKGLARGTLIAMVLVFVGFNAVAQSDSIYGYADPSIKELAQFEYYRGKWKTEMEMVQDDGTFEKIDFTAEVIGRFLDDHRTFHIQFKGSNGFFSTDIRSFDATERKWKTLFLNAKAQRWQHFNSEMVNGKMTALILGGYSGKEDFDIKLVDHPVSEDNYLREVYHSYDEMQNWKLVYKINVVREK</sequence>
<protein>
    <recommendedName>
        <fullName evidence="4">DUF1579 domain-containing protein</fullName>
    </recommendedName>
</protein>
<gene>
    <name evidence="2" type="ORF">M3P19_09265</name>
</gene>
<name>A0ABT0PS28_9FLAO</name>
<evidence type="ECO:0000256" key="1">
    <source>
        <dbReference type="SAM" id="SignalP"/>
    </source>
</evidence>